<dbReference type="PRINTS" id="PR00105">
    <property type="entry name" value="C5METTRFRASE"/>
</dbReference>
<dbReference type="NCBIfam" id="TIGR00675">
    <property type="entry name" value="dcm"/>
    <property type="match status" value="1"/>
</dbReference>
<evidence type="ECO:0000256" key="6">
    <source>
        <dbReference type="PROSITE-ProRule" id="PRU01016"/>
    </source>
</evidence>
<evidence type="ECO:0000256" key="1">
    <source>
        <dbReference type="ARBA" id="ARBA00022603"/>
    </source>
</evidence>
<dbReference type="RefSeq" id="WP_103853434.1">
    <property type="nucleotide sequence ID" value="NZ_PQVJ01000011.1"/>
</dbReference>
<accession>A0A379AYF6</accession>
<sequence>MHKIRTFLDLCSGIGGGRLGLELAGLKSIGYSDTSKLAVRTYKLMHDTTNEPYYYNLKRINTEKLPLYDLLIAGFPCQTFSVIGRKEGFSDNRGQIIFHIVRILENTQPKCFLLENVKGLVTHDKGNTIKIIIDELNRVGYDVVYKVLTSLEYGVPQMRQRVYFIGVRKDLGKDISDFKWPEPIEKPPLSNFLIDNNIATSERLEILSYYLKNPVNNGRYTVNDIKNMEGKIIDTRMNDLRIYCDRCPTLRAQRDGVLYVKEHTIYQLTGYEALLLQGFPKEYADKVKNEVSDRHLLMQAGNAMTVNVIHMLGNSIRSFFQDTTED</sequence>
<proteinExistence type="inferred from homology"/>
<evidence type="ECO:0000313" key="9">
    <source>
        <dbReference type="EMBL" id="SUB27010.1"/>
    </source>
</evidence>
<evidence type="ECO:0000313" key="10">
    <source>
        <dbReference type="EMBL" id="TDP30510.1"/>
    </source>
</evidence>
<reference evidence="10 12" key="2">
    <citation type="submission" date="2019-03" db="EMBL/GenBank/DDBJ databases">
        <title>Genomic Encyclopedia of Type Strains, Phase IV (KMG-IV): sequencing the most valuable type-strain genomes for metagenomic binning, comparative biology and taxonomic classification.</title>
        <authorList>
            <person name="Goeker M."/>
        </authorList>
    </citation>
    <scope>NUCLEOTIDE SEQUENCE [LARGE SCALE GENOMIC DNA]</scope>
    <source>
        <strain evidence="10 12">DSM 17481</strain>
    </source>
</reference>
<comment type="catalytic activity">
    <reaction evidence="5 8">
        <text>a 2'-deoxycytidine in DNA + S-adenosyl-L-methionine = a 5-methyl-2'-deoxycytidine in DNA + S-adenosyl-L-homocysteine + H(+)</text>
        <dbReference type="Rhea" id="RHEA:13681"/>
        <dbReference type="Rhea" id="RHEA-COMP:11369"/>
        <dbReference type="Rhea" id="RHEA-COMP:11370"/>
        <dbReference type="ChEBI" id="CHEBI:15378"/>
        <dbReference type="ChEBI" id="CHEBI:57856"/>
        <dbReference type="ChEBI" id="CHEBI:59789"/>
        <dbReference type="ChEBI" id="CHEBI:85452"/>
        <dbReference type="ChEBI" id="CHEBI:85454"/>
        <dbReference type="EC" id="2.1.1.37"/>
    </reaction>
</comment>
<feature type="active site" evidence="6">
    <location>
        <position position="77"/>
    </location>
</feature>
<dbReference type="EMBL" id="UGSQ01000003">
    <property type="protein sequence ID" value="SUB27010.1"/>
    <property type="molecule type" value="Genomic_DNA"/>
</dbReference>
<dbReference type="InterPro" id="IPR029063">
    <property type="entry name" value="SAM-dependent_MTases_sf"/>
</dbReference>
<dbReference type="Gene3D" id="3.40.50.150">
    <property type="entry name" value="Vaccinia Virus protein VP39"/>
    <property type="match status" value="1"/>
</dbReference>
<gene>
    <name evidence="9" type="primary">hhaIM_2</name>
    <name evidence="10" type="ORF">EV689_101546</name>
    <name evidence="9" type="ORF">NCTC11188_01376</name>
</gene>
<dbReference type="Proteomes" id="UP000294683">
    <property type="component" value="Unassembled WGS sequence"/>
</dbReference>
<dbReference type="Gene3D" id="3.90.120.10">
    <property type="entry name" value="DNA Methylase, subunit A, domain 2"/>
    <property type="match status" value="1"/>
</dbReference>
<keyword evidence="12" id="KW-1185">Reference proteome</keyword>
<keyword evidence="2 6" id="KW-0808">Transferase</keyword>
<evidence type="ECO:0000256" key="8">
    <source>
        <dbReference type="RuleBase" id="RU000417"/>
    </source>
</evidence>
<dbReference type="AlphaFoldDB" id="A0A379AYF6"/>
<name>A0A379AYF6_AVIGA</name>
<dbReference type="Proteomes" id="UP000255113">
    <property type="component" value="Unassembled WGS sequence"/>
</dbReference>
<dbReference type="PROSITE" id="PS51679">
    <property type="entry name" value="SAM_MT_C5"/>
    <property type="match status" value="1"/>
</dbReference>
<dbReference type="InterPro" id="IPR018117">
    <property type="entry name" value="C5_DNA_meth_AS"/>
</dbReference>
<evidence type="ECO:0000256" key="5">
    <source>
        <dbReference type="ARBA" id="ARBA00047422"/>
    </source>
</evidence>
<reference evidence="9 11" key="1">
    <citation type="submission" date="2018-06" db="EMBL/GenBank/DDBJ databases">
        <authorList>
            <consortium name="Pathogen Informatics"/>
            <person name="Doyle S."/>
        </authorList>
    </citation>
    <scope>NUCLEOTIDE SEQUENCE [LARGE SCALE GENOMIC DNA]</scope>
    <source>
        <strain evidence="9 11">NCTC11188</strain>
    </source>
</reference>
<protein>
    <recommendedName>
        <fullName evidence="8">Cytosine-specific methyltransferase</fullName>
        <ecNumber evidence="8">2.1.1.37</ecNumber>
    </recommendedName>
</protein>
<evidence type="ECO:0000256" key="7">
    <source>
        <dbReference type="RuleBase" id="RU000416"/>
    </source>
</evidence>
<keyword evidence="1 6" id="KW-0489">Methyltransferase</keyword>
<dbReference type="Pfam" id="PF00145">
    <property type="entry name" value="DNA_methylase"/>
    <property type="match status" value="1"/>
</dbReference>
<evidence type="ECO:0000256" key="3">
    <source>
        <dbReference type="ARBA" id="ARBA00022691"/>
    </source>
</evidence>
<evidence type="ECO:0000256" key="2">
    <source>
        <dbReference type="ARBA" id="ARBA00022679"/>
    </source>
</evidence>
<evidence type="ECO:0000256" key="4">
    <source>
        <dbReference type="ARBA" id="ARBA00022747"/>
    </source>
</evidence>
<dbReference type="GO" id="GO:0003886">
    <property type="term" value="F:DNA (cytosine-5-)-methyltransferase activity"/>
    <property type="evidence" value="ECO:0007669"/>
    <property type="project" value="UniProtKB-EC"/>
</dbReference>
<comment type="similarity">
    <text evidence="6 7">Belongs to the class I-like SAM-binding methyltransferase superfamily. C5-methyltransferase family.</text>
</comment>
<dbReference type="InterPro" id="IPR050750">
    <property type="entry name" value="C5-MTase"/>
</dbReference>
<dbReference type="SUPFAM" id="SSF53335">
    <property type="entry name" value="S-adenosyl-L-methionine-dependent methyltransferases"/>
    <property type="match status" value="1"/>
</dbReference>
<dbReference type="PROSITE" id="PS00094">
    <property type="entry name" value="C5_MTASE_1"/>
    <property type="match status" value="1"/>
</dbReference>
<keyword evidence="4" id="KW-0680">Restriction system</keyword>
<dbReference type="GO" id="GO:0009307">
    <property type="term" value="P:DNA restriction-modification system"/>
    <property type="evidence" value="ECO:0007669"/>
    <property type="project" value="UniProtKB-KW"/>
</dbReference>
<dbReference type="EC" id="2.1.1.37" evidence="8"/>
<evidence type="ECO:0000313" key="11">
    <source>
        <dbReference type="Proteomes" id="UP000255113"/>
    </source>
</evidence>
<organism evidence="9 11">
    <name type="scientific">Avibacterium gallinarum</name>
    <name type="common">Pasteurella gallinarum</name>
    <dbReference type="NCBI Taxonomy" id="755"/>
    <lineage>
        <taxon>Bacteria</taxon>
        <taxon>Pseudomonadati</taxon>
        <taxon>Pseudomonadota</taxon>
        <taxon>Gammaproteobacteria</taxon>
        <taxon>Pasteurellales</taxon>
        <taxon>Pasteurellaceae</taxon>
        <taxon>Avibacterium</taxon>
    </lineage>
</organism>
<evidence type="ECO:0000313" key="12">
    <source>
        <dbReference type="Proteomes" id="UP000294683"/>
    </source>
</evidence>
<dbReference type="GO" id="GO:0032259">
    <property type="term" value="P:methylation"/>
    <property type="evidence" value="ECO:0007669"/>
    <property type="project" value="UniProtKB-KW"/>
</dbReference>
<dbReference type="InterPro" id="IPR001525">
    <property type="entry name" value="C5_MeTfrase"/>
</dbReference>
<dbReference type="PANTHER" id="PTHR46098">
    <property type="entry name" value="TRNA (CYTOSINE(38)-C(5))-METHYLTRANSFERASE"/>
    <property type="match status" value="1"/>
</dbReference>
<dbReference type="EMBL" id="SNXJ01000001">
    <property type="protein sequence ID" value="TDP30510.1"/>
    <property type="molecule type" value="Genomic_DNA"/>
</dbReference>
<keyword evidence="3 6" id="KW-0949">S-adenosyl-L-methionine</keyword>
<dbReference type="PANTHER" id="PTHR46098:SF1">
    <property type="entry name" value="TRNA (CYTOSINE(38)-C(5))-METHYLTRANSFERASE"/>
    <property type="match status" value="1"/>
</dbReference>